<dbReference type="InterPro" id="IPR005158">
    <property type="entry name" value="BTAD"/>
</dbReference>
<accession>A0A841FHH6</accession>
<dbReference type="SMART" id="SM01043">
    <property type="entry name" value="BTAD"/>
    <property type="match status" value="1"/>
</dbReference>
<dbReference type="SUPFAM" id="SSF48452">
    <property type="entry name" value="TPR-like"/>
    <property type="match status" value="1"/>
</dbReference>
<comment type="caution">
    <text evidence="5">The sequence shown here is derived from an EMBL/GenBank/DDBJ whole genome shotgun (WGS) entry which is preliminary data.</text>
</comment>
<proteinExistence type="inferred from homology"/>
<dbReference type="Pfam" id="PF03704">
    <property type="entry name" value="BTAD"/>
    <property type="match status" value="1"/>
</dbReference>
<evidence type="ECO:0000256" key="2">
    <source>
        <dbReference type="ARBA" id="ARBA00023125"/>
    </source>
</evidence>
<dbReference type="Gene3D" id="3.40.50.300">
    <property type="entry name" value="P-loop containing nucleotide triphosphate hydrolases"/>
    <property type="match status" value="1"/>
</dbReference>
<dbReference type="InterPro" id="IPR059106">
    <property type="entry name" value="WHD_MalT"/>
</dbReference>
<reference evidence="5 6" key="1">
    <citation type="submission" date="2020-08" db="EMBL/GenBank/DDBJ databases">
        <title>Genomic Encyclopedia of Type Strains, Phase IV (KMG-IV): sequencing the most valuable type-strain genomes for metagenomic binning, comparative biology and taxonomic classification.</title>
        <authorList>
            <person name="Goeker M."/>
        </authorList>
    </citation>
    <scope>NUCLEOTIDE SEQUENCE [LARGE SCALE GENOMIC DNA]</scope>
    <source>
        <strain evidence="5 6">YIM 65646</strain>
    </source>
</reference>
<feature type="domain" description="OmpR/PhoB-type" evidence="4">
    <location>
        <begin position="714"/>
        <end position="818"/>
    </location>
</feature>
<dbReference type="Gene3D" id="1.10.10.10">
    <property type="entry name" value="Winged helix-like DNA-binding domain superfamily/Winged helix DNA-binding domain"/>
    <property type="match status" value="1"/>
</dbReference>
<organism evidence="5 6">
    <name type="scientific">Phytomonospora endophytica</name>
    <dbReference type="NCBI Taxonomy" id="714109"/>
    <lineage>
        <taxon>Bacteria</taxon>
        <taxon>Bacillati</taxon>
        <taxon>Actinomycetota</taxon>
        <taxon>Actinomycetes</taxon>
        <taxon>Micromonosporales</taxon>
        <taxon>Micromonosporaceae</taxon>
        <taxon>Phytomonospora</taxon>
    </lineage>
</organism>
<feature type="DNA-binding region" description="OmpR/PhoB-type" evidence="3">
    <location>
        <begin position="714"/>
        <end position="818"/>
    </location>
</feature>
<comment type="similarity">
    <text evidence="1">Belongs to the AfsR/DnrI/RedD regulatory family.</text>
</comment>
<protein>
    <submittedName>
        <fullName evidence="5">DNA-binding SARP family transcriptional activator</fullName>
    </submittedName>
</protein>
<dbReference type="Gene3D" id="1.25.40.10">
    <property type="entry name" value="Tetratricopeptide repeat domain"/>
    <property type="match status" value="1"/>
</dbReference>
<dbReference type="GO" id="GO:0006355">
    <property type="term" value="P:regulation of DNA-templated transcription"/>
    <property type="evidence" value="ECO:0007669"/>
    <property type="project" value="InterPro"/>
</dbReference>
<dbReference type="Pfam" id="PF00486">
    <property type="entry name" value="Trans_reg_C"/>
    <property type="match status" value="1"/>
</dbReference>
<dbReference type="AlphaFoldDB" id="A0A841FHH6"/>
<gene>
    <name evidence="5" type="ORF">HNR73_003181</name>
</gene>
<dbReference type="GO" id="GO:0000160">
    <property type="term" value="P:phosphorelay signal transduction system"/>
    <property type="evidence" value="ECO:0007669"/>
    <property type="project" value="InterPro"/>
</dbReference>
<keyword evidence="2 3" id="KW-0238">DNA-binding</keyword>
<keyword evidence="6" id="KW-1185">Reference proteome</keyword>
<dbReference type="GO" id="GO:0003677">
    <property type="term" value="F:DNA binding"/>
    <property type="evidence" value="ECO:0007669"/>
    <property type="project" value="UniProtKB-UniRule"/>
</dbReference>
<dbReference type="InterPro" id="IPR027417">
    <property type="entry name" value="P-loop_NTPase"/>
</dbReference>
<dbReference type="RefSeq" id="WP_184788170.1">
    <property type="nucleotide sequence ID" value="NZ_BONT01000004.1"/>
</dbReference>
<dbReference type="PROSITE" id="PS51755">
    <property type="entry name" value="OMPR_PHOB"/>
    <property type="match status" value="1"/>
</dbReference>
<evidence type="ECO:0000256" key="1">
    <source>
        <dbReference type="ARBA" id="ARBA00005820"/>
    </source>
</evidence>
<dbReference type="SUPFAM" id="SSF52540">
    <property type="entry name" value="P-loop containing nucleoside triphosphate hydrolases"/>
    <property type="match status" value="1"/>
</dbReference>
<name>A0A841FHH6_9ACTN</name>
<dbReference type="SMART" id="SM00862">
    <property type="entry name" value="Trans_reg_C"/>
    <property type="match status" value="1"/>
</dbReference>
<sequence length="955" mass="103142">MHTVMHRETSGLVRTRLLADLNSVRTAPLALVTAPAGFGKTTLLTHYAHYFRNTTGGTVGWLGVGPGHADSSRLVADIRRSIPCELPDPRDEGDLDELLRAVDAAAVDHMLLVLDDVHCLDNSPAEQVLDRLVANAPRRLRLVLASRRMPRLNLARHELADVTIIDAEQLRFRSWETEQLLRLVYREPLPPADIAALDRRIGGWVAGLQLFHLSTRGRSLAERREAVAALDGRATLVRAYLARTVLAELPAKLRDFLVRTSVFDVLTAARCDRLLRRHDSARHLAELERLQAFTTSPDGGRTYRYHEALRSHLAATLADGIGEKAARRHHARAAQLLLDEGAMTEAARAYARAEDWTTVRRLLSRIGAGIVADGVEPWRDVLPAWLVAEDPWLRLAEGKHLFSRGQLGAAADCLIRGAALFGDDDGRAHSRAALTRVSVWMPGPAGPQGHWANRLRAATQRHPAMAAAQADRMPAPYGPLVRAVSHVLGGRFAEAATALSNVEPEGTDLVMLALRTCQAIGVLTEDPAAGTSRLTELAAECERAQYPWLARMARAAVALDGTEDSAKVAIGVGEECTREGDDWGAVLATGLGWLQHAGSKQADPLALAELVQRCARLDAGVLHSWAQSLYALSAVAANLPDAEVEAARAVSVARAAGAHGAQVAGLIASARAEPSQTIELVDRARLLAVECGLPQSLVDRWLDAPAESADPRPAPVTRAPLALLCLGGFQAFRDGERIDFTAVKPRARALLRLLAIHAGAPVHREILVEALWPTLPSTAATHSLHVAVSSLRRLLEPGVERGAHRILIREGDSYRLVLPADGYGDVVAFRRAVHDARRARMTGDVTTTATALRAVMAAYTGDLLPEDGASEWVVHEREQLRRSAADAAANLAALELARADASAASTAAERCVSIDRYHDEGWRLLIDACERGGKPAAARDAQGRYGQILAELDAD</sequence>
<dbReference type="InterPro" id="IPR051677">
    <property type="entry name" value="AfsR-DnrI-RedD_regulator"/>
</dbReference>
<evidence type="ECO:0000313" key="5">
    <source>
        <dbReference type="EMBL" id="MBB6035324.1"/>
    </source>
</evidence>
<evidence type="ECO:0000313" key="6">
    <source>
        <dbReference type="Proteomes" id="UP000548476"/>
    </source>
</evidence>
<dbReference type="Proteomes" id="UP000548476">
    <property type="component" value="Unassembled WGS sequence"/>
</dbReference>
<dbReference type="Pfam" id="PF25873">
    <property type="entry name" value="WHD_MalT"/>
    <property type="match status" value="1"/>
</dbReference>
<dbReference type="InterPro" id="IPR011990">
    <property type="entry name" value="TPR-like_helical_dom_sf"/>
</dbReference>
<evidence type="ECO:0000256" key="3">
    <source>
        <dbReference type="PROSITE-ProRule" id="PRU01091"/>
    </source>
</evidence>
<dbReference type="SUPFAM" id="SSF46894">
    <property type="entry name" value="C-terminal effector domain of the bipartite response regulators"/>
    <property type="match status" value="1"/>
</dbReference>
<dbReference type="EMBL" id="JACHGT010000006">
    <property type="protein sequence ID" value="MBB6035324.1"/>
    <property type="molecule type" value="Genomic_DNA"/>
</dbReference>
<dbReference type="PANTHER" id="PTHR35807">
    <property type="entry name" value="TRANSCRIPTIONAL REGULATOR REDD-RELATED"/>
    <property type="match status" value="1"/>
</dbReference>
<dbReference type="InterPro" id="IPR001867">
    <property type="entry name" value="OmpR/PhoB-type_DNA-bd"/>
</dbReference>
<dbReference type="InterPro" id="IPR036388">
    <property type="entry name" value="WH-like_DNA-bd_sf"/>
</dbReference>
<evidence type="ECO:0000259" key="4">
    <source>
        <dbReference type="PROSITE" id="PS51755"/>
    </source>
</evidence>
<dbReference type="InterPro" id="IPR016032">
    <property type="entry name" value="Sig_transdc_resp-reg_C-effctor"/>
</dbReference>